<evidence type="ECO:0000256" key="3">
    <source>
        <dbReference type="ARBA" id="ARBA00022833"/>
    </source>
</evidence>
<evidence type="ECO:0000313" key="8">
    <source>
        <dbReference type="Proteomes" id="UP000243498"/>
    </source>
</evidence>
<evidence type="ECO:0000256" key="2">
    <source>
        <dbReference type="ARBA" id="ARBA00022771"/>
    </source>
</evidence>
<evidence type="ECO:0000259" key="6">
    <source>
        <dbReference type="Pfam" id="PF13696"/>
    </source>
</evidence>
<keyword evidence="3" id="KW-0862">Zinc</keyword>
<feature type="region of interest" description="Disordered" evidence="5">
    <location>
        <begin position="140"/>
        <end position="185"/>
    </location>
</feature>
<dbReference type="Proteomes" id="UP000243498">
    <property type="component" value="Unassembled WGS sequence"/>
</dbReference>
<protein>
    <submittedName>
        <fullName evidence="7">Zinc finger, CCHC retroviral-type</fullName>
    </submittedName>
</protein>
<organism evidence="7 8">
    <name type="scientific">Metarhizium rileyi (strain RCEF 4871)</name>
    <name type="common">Nomuraea rileyi</name>
    <dbReference type="NCBI Taxonomy" id="1649241"/>
    <lineage>
        <taxon>Eukaryota</taxon>
        <taxon>Fungi</taxon>
        <taxon>Dikarya</taxon>
        <taxon>Ascomycota</taxon>
        <taxon>Pezizomycotina</taxon>
        <taxon>Sordariomycetes</taxon>
        <taxon>Hypocreomycetidae</taxon>
        <taxon>Hypocreales</taxon>
        <taxon>Clavicipitaceae</taxon>
        <taxon>Metarhizium</taxon>
    </lineage>
</organism>
<name>A0A167HAT4_METRR</name>
<keyword evidence="8" id="KW-1185">Reference proteome</keyword>
<dbReference type="Pfam" id="PF13696">
    <property type="entry name" value="zf-CCHC_2"/>
    <property type="match status" value="1"/>
</dbReference>
<proteinExistence type="predicted"/>
<reference evidence="7 8" key="1">
    <citation type="journal article" date="2016" name="Genome Biol. Evol.">
        <title>Divergent and convergent evolution of fungal pathogenicity.</title>
        <authorList>
            <person name="Shang Y."/>
            <person name="Xiao G."/>
            <person name="Zheng P."/>
            <person name="Cen K."/>
            <person name="Zhan S."/>
            <person name="Wang C."/>
        </authorList>
    </citation>
    <scope>NUCLEOTIDE SEQUENCE [LARGE SCALE GENOMIC DNA]</scope>
    <source>
        <strain evidence="7 8">RCEF 4871</strain>
    </source>
</reference>
<evidence type="ECO:0000256" key="5">
    <source>
        <dbReference type="SAM" id="MobiDB-lite"/>
    </source>
</evidence>
<keyword evidence="4" id="KW-0175">Coiled coil</keyword>
<dbReference type="GO" id="GO:0008270">
    <property type="term" value="F:zinc ion binding"/>
    <property type="evidence" value="ECO:0007669"/>
    <property type="project" value="UniProtKB-KW"/>
</dbReference>
<dbReference type="EMBL" id="AZHC01000005">
    <property type="protein sequence ID" value="OAA47692.1"/>
    <property type="molecule type" value="Genomic_DNA"/>
</dbReference>
<feature type="region of interest" description="Disordered" evidence="5">
    <location>
        <begin position="378"/>
        <end position="414"/>
    </location>
</feature>
<feature type="compositionally biased region" description="Polar residues" evidence="5">
    <location>
        <begin position="378"/>
        <end position="391"/>
    </location>
</feature>
<evidence type="ECO:0000256" key="4">
    <source>
        <dbReference type="SAM" id="Coils"/>
    </source>
</evidence>
<feature type="compositionally biased region" description="Polar residues" evidence="5">
    <location>
        <begin position="140"/>
        <end position="157"/>
    </location>
</feature>
<gene>
    <name evidence="7" type="ORF">NOR_02182</name>
</gene>
<accession>A0A167HAT4</accession>
<dbReference type="AlphaFoldDB" id="A0A167HAT4"/>
<dbReference type="InterPro" id="IPR025829">
    <property type="entry name" value="Zn_knuckle_CX2CX3GHX4C"/>
</dbReference>
<dbReference type="STRING" id="1081105.A0A167HAT4"/>
<feature type="compositionally biased region" description="Basic and acidic residues" evidence="5">
    <location>
        <begin position="165"/>
        <end position="178"/>
    </location>
</feature>
<feature type="coiled-coil region" evidence="4">
    <location>
        <begin position="212"/>
        <end position="239"/>
    </location>
</feature>
<sequence length="717" mass="79061">MCSHYSPGSIRAIDSPNRTINILQRIVGCNGLRSFEDLGKMRLETLRTRSRAVDHRLSRHSVVSMYILWLQAKALQEPFSALPIELWCATLIAQRCSKGHVIAFWKSSLENICLYHGSYVQEPMKVMSKVYAEIKRHFYPNQSPSDTQQRSSGSNSPDVFLKGEGNGRNEPSHQEESTAKSTIPAAHGADELYKTILTPAEKQDGFLRHQAAKSSLDELELFEKRMRELENLAENRRQGRKVPGETINRKQVLNSVKPLAKDVCRRCHNAGHAFFDCPTINDPSWDPPPPPRYICAICGVSGRHYVWDCEWHRPSPQCSAYGDSKHPVSSATTQVVSPVPIHPVEAKKEKLSSSPVLSKPSHNLFVSTIESNFPAMLNSASSRPRANTASERSGRQRTPRHEDEGGSLNEENCVEKSAYSEVGEVAVHNADDFLSRFGLALRRKYNARIVPQSRVDLGEEGKVKKLKVGTEDGKVLNGSDLPSLVGDERLIAGSRNADDKAVMGPQPDGSSEVAESTTAADRLGRSPSVHDLFPGREWEHTTHEARQTAMELWQNSSDDIELSAEAERHFSLAAINSEGSYVTIDHSIAIESYEKDVAAGDVIVKEADKRASPTVSLSGTDKEGEECGSDSRAAACNLHQNNGVGACSVPVEARRIEGTEKFFISAHDNDSDVAALAAVDGKEEFGASAIDINVVDEKERERIGFRLSITDNLCQIM</sequence>
<evidence type="ECO:0000313" key="7">
    <source>
        <dbReference type="EMBL" id="OAA47692.1"/>
    </source>
</evidence>
<evidence type="ECO:0000256" key="1">
    <source>
        <dbReference type="ARBA" id="ARBA00022723"/>
    </source>
</evidence>
<keyword evidence="2" id="KW-0863">Zinc-finger</keyword>
<dbReference type="OrthoDB" id="5151375at2759"/>
<comment type="caution">
    <text evidence="7">The sequence shown here is derived from an EMBL/GenBank/DDBJ whole genome shotgun (WGS) entry which is preliminary data.</text>
</comment>
<feature type="domain" description="Zinc knuckle CX2CX3GHX4C" evidence="6">
    <location>
        <begin position="290"/>
        <end position="310"/>
    </location>
</feature>
<dbReference type="OMA" id="HTTHEAR"/>
<keyword evidence="1" id="KW-0479">Metal-binding</keyword>